<feature type="non-terminal residue" evidence="1">
    <location>
        <position position="315"/>
    </location>
</feature>
<evidence type="ECO:0000313" key="2">
    <source>
        <dbReference type="Proteomes" id="UP001140096"/>
    </source>
</evidence>
<accession>A0ACC1KYG5</accession>
<dbReference type="EMBL" id="JANBUP010003223">
    <property type="protein sequence ID" value="KAJ2797444.1"/>
    <property type="molecule type" value="Genomic_DNA"/>
</dbReference>
<name>A0ACC1KYG5_9FUNG</name>
<gene>
    <name evidence="1" type="ORF">H4S07_005946</name>
</gene>
<protein>
    <submittedName>
        <fullName evidence="1">Uncharacterized protein</fullName>
    </submittedName>
</protein>
<proteinExistence type="predicted"/>
<sequence>EAAPGAEIARSRVICDASINLTLVQLEQCLPAGSPPLCNGCEGLLYRLSRDRLENIDPRGLLAEAAGHGVDKFLVVTRLLPKCELGKGGYTACERVVHLLREHALVVAKSLGVAPATSQAIPWHASVVNDTRSVLRRLHRRIVDCRTLYYLVLGYGGPAQPTSLGALGVGEEGEERARLLTCSGLWVNMAVVELLAARLVADCQSVDSSAVESALAWLECGLAHHVTELGARVQMWTALLQITMVGRPLVVKDFVRVHGDLGYGAEGDALHLAAVDFAPINSVLVPVLRAASSATLEALAAYLTHVGYANTELAF</sequence>
<dbReference type="Proteomes" id="UP001140096">
    <property type="component" value="Unassembled WGS sequence"/>
</dbReference>
<evidence type="ECO:0000313" key="1">
    <source>
        <dbReference type="EMBL" id="KAJ2797444.1"/>
    </source>
</evidence>
<feature type="non-terminal residue" evidence="1">
    <location>
        <position position="1"/>
    </location>
</feature>
<reference evidence="1" key="1">
    <citation type="submission" date="2022-07" db="EMBL/GenBank/DDBJ databases">
        <title>Phylogenomic reconstructions and comparative analyses of Kickxellomycotina fungi.</title>
        <authorList>
            <person name="Reynolds N.K."/>
            <person name="Stajich J.E."/>
            <person name="Barry K."/>
            <person name="Grigoriev I.V."/>
            <person name="Crous P."/>
            <person name="Smith M.E."/>
        </authorList>
    </citation>
    <scope>NUCLEOTIDE SEQUENCE</scope>
    <source>
        <strain evidence="1">CBS 102833</strain>
    </source>
</reference>
<organism evidence="1 2">
    <name type="scientific">Coemansia furcata</name>
    <dbReference type="NCBI Taxonomy" id="417177"/>
    <lineage>
        <taxon>Eukaryota</taxon>
        <taxon>Fungi</taxon>
        <taxon>Fungi incertae sedis</taxon>
        <taxon>Zoopagomycota</taxon>
        <taxon>Kickxellomycotina</taxon>
        <taxon>Kickxellomycetes</taxon>
        <taxon>Kickxellales</taxon>
        <taxon>Kickxellaceae</taxon>
        <taxon>Coemansia</taxon>
    </lineage>
</organism>
<keyword evidence="2" id="KW-1185">Reference proteome</keyword>
<comment type="caution">
    <text evidence="1">The sequence shown here is derived from an EMBL/GenBank/DDBJ whole genome shotgun (WGS) entry which is preliminary data.</text>
</comment>